<evidence type="ECO:0000256" key="1">
    <source>
        <dbReference type="SAM" id="MobiDB-lite"/>
    </source>
</evidence>
<dbReference type="Pfam" id="PF14033">
    <property type="entry name" value="DUF4246"/>
    <property type="match status" value="1"/>
</dbReference>
<feature type="domain" description="DUF4246" evidence="3">
    <location>
        <begin position="56"/>
        <end position="117"/>
    </location>
</feature>
<sequence length="599" mass="70183">MPVAEPTNVVVSNATNQSDSEDSSSVSDEVDSLIDIVEQNDWEQRRVAMEEQRRLQEAMEVGSPFPHPWWSAFSNIGPAPNCLDEWLIIDISNSIRVKPDWERKYKDDVISNKWKQELRDQFSKKTRFIEEVIEFVFKELEWYEKIQSTWFGDSGFKIGCSDKIVYSDQVINDDLKTELKSGVGKLIKSFGENLDYHPGSNNQVLDLVHPSLFPLQYEKTPILDGDEVKLASYRDEIKCAKRAVDEYGVSKTFQWIPAVFKKENDKFKIASYINNLHPKKHSDLYTTIESIFNEVIPGLNYTLTRYASKEFVRLQIPSYDEVYTEELQKERARLQEELEDDDYDEWDKLEKRMGEFVKDFKPKWESEPVFDKAIDLKSFEDVKVIVKLANIELTPENPKYPGGAWHVEGTINEDIVATVLYYYEMENISDSRLSFRTGFEDPDYEQGDDFYTQYFFGLKDEDLMTRYLGSAEAKENRILIFPNMFQHHVDPFELTDKTKPGYRKILCFFIVDPYNPRVVGTDQVPPQQLDWWNDEELDYLFPNDLKEKIKKLKEGLVWPLTSNLAAEARRQLMYERSLRQDAEEYDGGAFTRTFSLCEH</sequence>
<feature type="domain" description="DUF4246" evidence="2">
    <location>
        <begin position="131"/>
        <end position="535"/>
    </location>
</feature>
<feature type="region of interest" description="Disordered" evidence="1">
    <location>
        <begin position="1"/>
        <end position="30"/>
    </location>
</feature>
<dbReference type="OrthoDB" id="415532at2759"/>
<dbReference type="InterPro" id="IPR025340">
    <property type="entry name" value="DUF4246"/>
</dbReference>
<dbReference type="Pfam" id="PF21666">
    <property type="entry name" value="DUF4246_N"/>
    <property type="match status" value="1"/>
</dbReference>
<dbReference type="EMBL" id="JAGSYN010000083">
    <property type="protein sequence ID" value="KAG7664424.1"/>
    <property type="molecule type" value="Genomic_DNA"/>
</dbReference>
<keyword evidence="5" id="KW-1185">Reference proteome</keyword>
<organism evidence="4 5">
    <name type="scientific">[Candida] subhashii</name>
    <dbReference type="NCBI Taxonomy" id="561895"/>
    <lineage>
        <taxon>Eukaryota</taxon>
        <taxon>Fungi</taxon>
        <taxon>Dikarya</taxon>
        <taxon>Ascomycota</taxon>
        <taxon>Saccharomycotina</taxon>
        <taxon>Pichiomycetes</taxon>
        <taxon>Debaryomycetaceae</taxon>
        <taxon>Spathaspora</taxon>
    </lineage>
</organism>
<dbReference type="RefSeq" id="XP_049264656.1">
    <property type="nucleotide sequence ID" value="XM_049405735.1"/>
</dbReference>
<evidence type="ECO:0000259" key="3">
    <source>
        <dbReference type="Pfam" id="PF21666"/>
    </source>
</evidence>
<evidence type="ECO:0000259" key="2">
    <source>
        <dbReference type="Pfam" id="PF14033"/>
    </source>
</evidence>
<dbReference type="InterPro" id="IPR049192">
    <property type="entry name" value="DUF4246_C"/>
</dbReference>
<name>A0A8J5QEB3_9ASCO</name>
<evidence type="ECO:0000313" key="5">
    <source>
        <dbReference type="Proteomes" id="UP000694255"/>
    </source>
</evidence>
<accession>A0A8J5QEB3</accession>
<proteinExistence type="predicted"/>
<protein>
    <submittedName>
        <fullName evidence="4">Uncharacterized protein</fullName>
    </submittedName>
</protein>
<dbReference type="PANTHER" id="PTHR33119:SF1">
    <property type="entry name" value="FE2OG DIOXYGENASE DOMAIN-CONTAINING PROTEIN"/>
    <property type="match status" value="1"/>
</dbReference>
<gene>
    <name evidence="4" type="ORF">J8A68_002027</name>
</gene>
<comment type="caution">
    <text evidence="4">The sequence shown here is derived from an EMBL/GenBank/DDBJ whole genome shotgun (WGS) entry which is preliminary data.</text>
</comment>
<dbReference type="Proteomes" id="UP000694255">
    <property type="component" value="Unassembled WGS sequence"/>
</dbReference>
<dbReference type="GeneID" id="73468828"/>
<reference evidence="4 5" key="1">
    <citation type="journal article" date="2021" name="DNA Res.">
        <title>Genome analysis of Candida subhashii reveals its hybrid nature and dual mitochondrial genome conformations.</title>
        <authorList>
            <person name="Mixao V."/>
            <person name="Hegedusova E."/>
            <person name="Saus E."/>
            <person name="Pryszcz L.P."/>
            <person name="Cillingova A."/>
            <person name="Nosek J."/>
            <person name="Gabaldon T."/>
        </authorList>
    </citation>
    <scope>NUCLEOTIDE SEQUENCE [LARGE SCALE GENOMIC DNA]</scope>
    <source>
        <strain evidence="4 5">CBS 10753</strain>
    </source>
</reference>
<dbReference type="PANTHER" id="PTHR33119">
    <property type="entry name" value="IFI3P"/>
    <property type="match status" value="1"/>
</dbReference>
<dbReference type="AlphaFoldDB" id="A0A8J5QEB3"/>
<evidence type="ECO:0000313" key="4">
    <source>
        <dbReference type="EMBL" id="KAG7664424.1"/>
    </source>
</evidence>
<dbReference type="InterPro" id="IPR049207">
    <property type="entry name" value="DUF4246_N"/>
</dbReference>